<dbReference type="GO" id="GO:0102970">
    <property type="term" value="F:7-deoxyloganetic acid glucosyltransferase activity"/>
    <property type="evidence" value="ECO:0007669"/>
    <property type="project" value="UniProtKB-EC"/>
</dbReference>
<dbReference type="Gene3D" id="3.40.50.2000">
    <property type="entry name" value="Glycogen Phosphorylase B"/>
    <property type="match status" value="2"/>
</dbReference>
<dbReference type="GO" id="GO:0080044">
    <property type="term" value="F:quercetin 7-O-glucosyltransferase activity"/>
    <property type="evidence" value="ECO:0000318"/>
    <property type="project" value="GO_Central"/>
</dbReference>
<evidence type="ECO:0000256" key="2">
    <source>
        <dbReference type="ARBA" id="ARBA00022679"/>
    </source>
</evidence>
<dbReference type="Pfam" id="PF00201">
    <property type="entry name" value="UDPGT"/>
    <property type="match status" value="1"/>
</dbReference>
<dbReference type="FunFam" id="3.40.50.2000:FF:000040">
    <property type="entry name" value="UDP-glycosyltransferase 76C1"/>
    <property type="match status" value="1"/>
</dbReference>
<sequence length="469" mass="52547">MAPTPPPPHVLIFPFPAQGHVNAMLKLTELLLPAGLNITFLISAKDHRSLSGYANIHTRLNSFPGFQFHVIQGLYEGPLDSAEKLTIMFDCMSEKTTLLLRKLILDSPVTTCVIADGIMDFVLDAVEGTGVPVFSFRTISGCAFWAYFSIPDLINSGELPFQGTNMDELIVNVKGMEGFLRRRDLPSFCRSGLSNRTLQQVSSISRRALDAHAIILNTFDDLEGRIVSHIQKHCSNIYTIGPLHAHLKSRSLNKSISSNSLFEEDKTCIGWLDQQPPKSVLYVSFGSIATLTRDQLMEFWYGLVNSKKRFLWVIRKDLVSKDDDKLPSELENGTKERGYLVGWAPQEDVLAHPALGAFLTHNGWNSTLESIVAGIPMVSWPFFADQQINSRFVEAVWKLGIDMKDTCDRTTVERIVNEVMEVRKDEFTESAKRMAKLAMESVSEGGTSYSNLDRLIQDIKTMGVQHEDE</sequence>
<accession>A0A9K3MW29</accession>
<dbReference type="InterPro" id="IPR002213">
    <property type="entry name" value="UDP_glucos_trans"/>
</dbReference>
<dbReference type="PANTHER" id="PTHR11926">
    <property type="entry name" value="GLUCOSYL/GLUCURONOSYL TRANSFERASES"/>
    <property type="match status" value="1"/>
</dbReference>
<protein>
    <submittedName>
        <fullName evidence="3">7-deoxyloganetic acid glucosyltransferase</fullName>
        <ecNumber evidence="3">2.4.1.323</ecNumber>
    </submittedName>
</protein>
<dbReference type="EC" id="2.4.1.323" evidence="3"/>
<dbReference type="GO" id="GO:0005737">
    <property type="term" value="C:cytoplasm"/>
    <property type="evidence" value="ECO:0000318"/>
    <property type="project" value="GO_Central"/>
</dbReference>
<comment type="similarity">
    <text evidence="1">Belongs to the UDP-glycosyltransferase family.</text>
</comment>
<dbReference type="PANTHER" id="PTHR11926:SF1536">
    <property type="entry name" value="7-DEOXYLOGANETIC ACID GLUCOSYLTRANSFERASE"/>
    <property type="match status" value="1"/>
</dbReference>
<evidence type="ECO:0000256" key="1">
    <source>
        <dbReference type="ARBA" id="ARBA00009995"/>
    </source>
</evidence>
<reference evidence="3" key="2">
    <citation type="submission" date="2020-06" db="EMBL/GenBank/DDBJ databases">
        <title>Helianthus annuus Genome sequencing and assembly Release 2.</title>
        <authorList>
            <person name="Gouzy J."/>
            <person name="Langlade N."/>
            <person name="Munos S."/>
        </authorList>
    </citation>
    <scope>NUCLEOTIDE SEQUENCE</scope>
    <source>
        <tissue evidence="3">Leaves</tissue>
    </source>
</reference>
<evidence type="ECO:0000313" key="4">
    <source>
        <dbReference type="Proteomes" id="UP000215914"/>
    </source>
</evidence>
<proteinExistence type="inferred from homology"/>
<reference evidence="3" key="1">
    <citation type="journal article" date="2017" name="Nature">
        <title>The sunflower genome provides insights into oil metabolism, flowering and Asterid evolution.</title>
        <authorList>
            <person name="Badouin H."/>
            <person name="Gouzy J."/>
            <person name="Grassa C.J."/>
            <person name="Murat F."/>
            <person name="Staton S.E."/>
            <person name="Cottret L."/>
            <person name="Lelandais-Briere C."/>
            <person name="Owens G.L."/>
            <person name="Carrere S."/>
            <person name="Mayjonade B."/>
            <person name="Legrand L."/>
            <person name="Gill N."/>
            <person name="Kane N.C."/>
            <person name="Bowers J.E."/>
            <person name="Hubner S."/>
            <person name="Bellec A."/>
            <person name="Berard A."/>
            <person name="Berges H."/>
            <person name="Blanchet N."/>
            <person name="Boniface M.C."/>
            <person name="Brunel D."/>
            <person name="Catrice O."/>
            <person name="Chaidir N."/>
            <person name="Claudel C."/>
            <person name="Donnadieu C."/>
            <person name="Faraut T."/>
            <person name="Fievet G."/>
            <person name="Helmstetter N."/>
            <person name="King M."/>
            <person name="Knapp S.J."/>
            <person name="Lai Z."/>
            <person name="Le Paslier M.C."/>
            <person name="Lippi Y."/>
            <person name="Lorenzon L."/>
            <person name="Mandel J.R."/>
            <person name="Marage G."/>
            <person name="Marchand G."/>
            <person name="Marquand E."/>
            <person name="Bret-Mestries E."/>
            <person name="Morien E."/>
            <person name="Nambeesan S."/>
            <person name="Nguyen T."/>
            <person name="Pegot-Espagnet P."/>
            <person name="Pouilly N."/>
            <person name="Raftis F."/>
            <person name="Sallet E."/>
            <person name="Schiex T."/>
            <person name="Thomas J."/>
            <person name="Vandecasteele C."/>
            <person name="Vares D."/>
            <person name="Vear F."/>
            <person name="Vautrin S."/>
            <person name="Crespi M."/>
            <person name="Mangin B."/>
            <person name="Burke J.M."/>
            <person name="Salse J."/>
            <person name="Munos S."/>
            <person name="Vincourt P."/>
            <person name="Rieseberg L.H."/>
            <person name="Langlade N.B."/>
        </authorList>
    </citation>
    <scope>NUCLEOTIDE SEQUENCE</scope>
    <source>
        <tissue evidence="3">Leaves</tissue>
    </source>
</reference>
<dbReference type="GO" id="GO:0080043">
    <property type="term" value="F:quercetin 3-O-glucosyltransferase activity"/>
    <property type="evidence" value="ECO:0000318"/>
    <property type="project" value="GO_Central"/>
</dbReference>
<dbReference type="AlphaFoldDB" id="A0A9K3MW29"/>
<dbReference type="OrthoDB" id="5835829at2759"/>
<dbReference type="SUPFAM" id="SSF53756">
    <property type="entry name" value="UDP-Glycosyltransferase/glycogen phosphorylase"/>
    <property type="match status" value="1"/>
</dbReference>
<keyword evidence="3" id="KW-0328">Glycosyltransferase</keyword>
<keyword evidence="2 3" id="KW-0808">Transferase</keyword>
<dbReference type="CDD" id="cd03784">
    <property type="entry name" value="GT1_Gtf-like"/>
    <property type="match status" value="1"/>
</dbReference>
<dbReference type="Gramene" id="mRNA:HanXRQr2_Chr12g0543021">
    <property type="protein sequence ID" value="mRNA:HanXRQr2_Chr12g0543021"/>
    <property type="gene ID" value="HanXRQr2_Chr12g0543021"/>
</dbReference>
<keyword evidence="4" id="KW-1185">Reference proteome</keyword>
<gene>
    <name evidence="3" type="ORF">HanXRQr2_Chr12g0543021</name>
</gene>
<dbReference type="Proteomes" id="UP000215914">
    <property type="component" value="Unassembled WGS sequence"/>
</dbReference>
<dbReference type="EMBL" id="MNCJ02000327">
    <property type="protein sequence ID" value="KAF5778055.1"/>
    <property type="molecule type" value="Genomic_DNA"/>
</dbReference>
<name>A0A9K3MW29_HELAN</name>
<comment type="caution">
    <text evidence="3">The sequence shown here is derived from an EMBL/GenBank/DDBJ whole genome shotgun (WGS) entry which is preliminary data.</text>
</comment>
<organism evidence="3 4">
    <name type="scientific">Helianthus annuus</name>
    <name type="common">Common sunflower</name>
    <dbReference type="NCBI Taxonomy" id="4232"/>
    <lineage>
        <taxon>Eukaryota</taxon>
        <taxon>Viridiplantae</taxon>
        <taxon>Streptophyta</taxon>
        <taxon>Embryophyta</taxon>
        <taxon>Tracheophyta</taxon>
        <taxon>Spermatophyta</taxon>
        <taxon>Magnoliopsida</taxon>
        <taxon>eudicotyledons</taxon>
        <taxon>Gunneridae</taxon>
        <taxon>Pentapetalae</taxon>
        <taxon>asterids</taxon>
        <taxon>campanulids</taxon>
        <taxon>Asterales</taxon>
        <taxon>Asteraceae</taxon>
        <taxon>Asteroideae</taxon>
        <taxon>Heliantheae alliance</taxon>
        <taxon>Heliantheae</taxon>
        <taxon>Helianthus</taxon>
    </lineage>
</organism>
<evidence type="ECO:0000313" key="3">
    <source>
        <dbReference type="EMBL" id="KAF5778055.1"/>
    </source>
</evidence>